<feature type="domain" description="Acyl-CoA dehydrogenase/oxidase C-terminal" evidence="6">
    <location>
        <begin position="233"/>
        <end position="379"/>
    </location>
</feature>
<dbReference type="InterPro" id="IPR006091">
    <property type="entry name" value="Acyl-CoA_Oxase/DH_mid-dom"/>
</dbReference>
<dbReference type="Proteomes" id="UP000763641">
    <property type="component" value="Unassembled WGS sequence"/>
</dbReference>
<comment type="caution">
    <text evidence="8">The sequence shown here is derived from an EMBL/GenBank/DDBJ whole genome shotgun (WGS) entry which is preliminary data.</text>
</comment>
<dbReference type="Gene3D" id="1.20.140.10">
    <property type="entry name" value="Butyryl-CoA Dehydrogenase, subunit A, domain 3"/>
    <property type="match status" value="1"/>
</dbReference>
<comment type="similarity">
    <text evidence="2 5">Belongs to the acyl-CoA dehydrogenase family.</text>
</comment>
<reference evidence="8 9" key="1">
    <citation type="submission" date="2020-12" db="EMBL/GenBank/DDBJ databases">
        <title>Sphingomonas sp.</title>
        <authorList>
            <person name="Kim M.K."/>
        </authorList>
    </citation>
    <scope>NUCLEOTIDE SEQUENCE [LARGE SCALE GENOMIC DNA]</scope>
    <source>
        <strain evidence="8 9">BT552</strain>
    </source>
</reference>
<dbReference type="PROSITE" id="PS00072">
    <property type="entry name" value="ACYL_COA_DH_1"/>
    <property type="match status" value="1"/>
</dbReference>
<dbReference type="InterPro" id="IPR036250">
    <property type="entry name" value="AcylCo_DH-like_C"/>
</dbReference>
<dbReference type="CDD" id="cd00567">
    <property type="entry name" value="ACAD"/>
    <property type="match status" value="1"/>
</dbReference>
<dbReference type="InterPro" id="IPR037069">
    <property type="entry name" value="AcylCoA_DH/ox_N_sf"/>
</dbReference>
<proteinExistence type="inferred from homology"/>
<keyword evidence="9" id="KW-1185">Reference proteome</keyword>
<dbReference type="PANTHER" id="PTHR43884">
    <property type="entry name" value="ACYL-COA DEHYDROGENASE"/>
    <property type="match status" value="1"/>
</dbReference>
<keyword evidence="3 5" id="KW-0285">Flavoprotein</keyword>
<comment type="cofactor">
    <cofactor evidence="1 5">
        <name>FAD</name>
        <dbReference type="ChEBI" id="CHEBI:57692"/>
    </cofactor>
</comment>
<keyword evidence="4 5" id="KW-0274">FAD</keyword>
<keyword evidence="5" id="KW-0560">Oxidoreductase</keyword>
<evidence type="ECO:0000256" key="5">
    <source>
        <dbReference type="RuleBase" id="RU362125"/>
    </source>
</evidence>
<organism evidence="8 9">
    <name type="scientific">Sphingomonas longa</name>
    <dbReference type="NCBI Taxonomy" id="2778730"/>
    <lineage>
        <taxon>Bacteria</taxon>
        <taxon>Pseudomonadati</taxon>
        <taxon>Pseudomonadota</taxon>
        <taxon>Alphaproteobacteria</taxon>
        <taxon>Sphingomonadales</taxon>
        <taxon>Sphingomonadaceae</taxon>
        <taxon>Sphingomonas</taxon>
    </lineage>
</organism>
<dbReference type="Gene3D" id="2.40.110.10">
    <property type="entry name" value="Butyryl-CoA Dehydrogenase, subunit A, domain 2"/>
    <property type="match status" value="1"/>
</dbReference>
<dbReference type="Pfam" id="PF00441">
    <property type="entry name" value="Acyl-CoA_dh_1"/>
    <property type="match status" value="1"/>
</dbReference>
<dbReference type="EMBL" id="JAFEMC010000005">
    <property type="protein sequence ID" value="MBM6577820.1"/>
    <property type="molecule type" value="Genomic_DNA"/>
</dbReference>
<dbReference type="InterPro" id="IPR009075">
    <property type="entry name" value="AcylCo_DH/oxidase_C"/>
</dbReference>
<evidence type="ECO:0000259" key="6">
    <source>
        <dbReference type="Pfam" id="PF00441"/>
    </source>
</evidence>
<dbReference type="PANTHER" id="PTHR43884:SF22">
    <property type="entry name" value="BLR3437 PROTEIN"/>
    <property type="match status" value="1"/>
</dbReference>
<evidence type="ECO:0000313" key="8">
    <source>
        <dbReference type="EMBL" id="MBM6577820.1"/>
    </source>
</evidence>
<evidence type="ECO:0000313" key="9">
    <source>
        <dbReference type="Proteomes" id="UP000763641"/>
    </source>
</evidence>
<dbReference type="SUPFAM" id="SSF47203">
    <property type="entry name" value="Acyl-CoA dehydrogenase C-terminal domain-like"/>
    <property type="match status" value="1"/>
</dbReference>
<dbReference type="SUPFAM" id="SSF56645">
    <property type="entry name" value="Acyl-CoA dehydrogenase NM domain-like"/>
    <property type="match status" value="1"/>
</dbReference>
<dbReference type="RefSeq" id="WP_204199920.1">
    <property type="nucleotide sequence ID" value="NZ_JAFEMC010000005.1"/>
</dbReference>
<name>A0ABS2DA63_9SPHN</name>
<dbReference type="InterPro" id="IPR009100">
    <property type="entry name" value="AcylCoA_DH/oxidase_NM_dom_sf"/>
</dbReference>
<evidence type="ECO:0000256" key="2">
    <source>
        <dbReference type="ARBA" id="ARBA00009347"/>
    </source>
</evidence>
<evidence type="ECO:0000256" key="3">
    <source>
        <dbReference type="ARBA" id="ARBA00022630"/>
    </source>
</evidence>
<evidence type="ECO:0000256" key="4">
    <source>
        <dbReference type="ARBA" id="ARBA00022827"/>
    </source>
</evidence>
<accession>A0ABS2DA63</accession>
<evidence type="ECO:0000256" key="1">
    <source>
        <dbReference type="ARBA" id="ARBA00001974"/>
    </source>
</evidence>
<dbReference type="InterPro" id="IPR046373">
    <property type="entry name" value="Acyl-CoA_Oxase/DH_mid-dom_sf"/>
</dbReference>
<dbReference type="InterPro" id="IPR006089">
    <property type="entry name" value="Acyl-CoA_DH_CS"/>
</dbReference>
<dbReference type="Pfam" id="PF02770">
    <property type="entry name" value="Acyl-CoA_dh_M"/>
    <property type="match status" value="1"/>
</dbReference>
<gene>
    <name evidence="8" type="ORF">ILT43_15665</name>
</gene>
<dbReference type="Gene3D" id="1.10.540.10">
    <property type="entry name" value="Acyl-CoA dehydrogenase/oxidase, N-terminal domain"/>
    <property type="match status" value="1"/>
</dbReference>
<evidence type="ECO:0000259" key="7">
    <source>
        <dbReference type="Pfam" id="PF02770"/>
    </source>
</evidence>
<feature type="domain" description="Acyl-CoA oxidase/dehydrogenase middle" evidence="7">
    <location>
        <begin position="126"/>
        <end position="202"/>
    </location>
</feature>
<sequence>MTPSPIWATPFLDDHHRALAARLAEWSIPHVEEEPADFGPPVRTMLRALADEALLDLIIPAAGSTLAVDVRSVCLIREILAYRSGGLADTAFVMQGIGTAPLWLAGGGALAGEYLDRARQGRTIAAFALTEPDAGSDVAAVATTAVRDGDDYVLNGTKTYITNAGIADHYVIVARTGEAEGARGLSAFLVDADTPGLSAETQDFVAAHAGGILRMNDMRVSASRMVGAPGSAFKLAMQTFDIFRVSVGAAALGFARRALDETVERVGSRAMFGKPMAAIEGVQSKIADMTVALEGAGLQVYRAAWSKDAGLGRCTREVSMAKLVATEAAQEVVDTAVQLFGGAGVLRGSIVERLYREIRPMRIYEGASEVQKLVIARDILKPRS</sequence>
<protein>
    <submittedName>
        <fullName evidence="8">Acyl-CoA dehydrogenase</fullName>
    </submittedName>
</protein>